<dbReference type="AlphaFoldDB" id="A0A9D2RYW3"/>
<dbReference type="EMBL" id="DWXZ01000160">
    <property type="protein sequence ID" value="HJB37908.1"/>
    <property type="molecule type" value="Genomic_DNA"/>
</dbReference>
<keyword evidence="2" id="KW-1133">Transmembrane helix</keyword>
<dbReference type="Proteomes" id="UP000824214">
    <property type="component" value="Unassembled WGS sequence"/>
</dbReference>
<proteinExistence type="predicted"/>
<feature type="transmembrane region" description="Helical" evidence="2">
    <location>
        <begin position="33"/>
        <end position="52"/>
    </location>
</feature>
<feature type="compositionally biased region" description="Basic and acidic residues" evidence="1">
    <location>
        <begin position="64"/>
        <end position="76"/>
    </location>
</feature>
<feature type="region of interest" description="Disordered" evidence="1">
    <location>
        <begin position="64"/>
        <end position="89"/>
    </location>
</feature>
<accession>A0A9D2RYW3</accession>
<gene>
    <name evidence="3" type="ORF">H9942_07560</name>
</gene>
<reference evidence="3" key="2">
    <citation type="submission" date="2021-04" db="EMBL/GenBank/DDBJ databases">
        <authorList>
            <person name="Gilroy R."/>
        </authorList>
    </citation>
    <scope>NUCLEOTIDE SEQUENCE</scope>
    <source>
        <strain evidence="3">ChiBcolR8-3208</strain>
    </source>
</reference>
<evidence type="ECO:0000256" key="2">
    <source>
        <dbReference type="SAM" id="Phobius"/>
    </source>
</evidence>
<evidence type="ECO:0000256" key="1">
    <source>
        <dbReference type="SAM" id="MobiDB-lite"/>
    </source>
</evidence>
<name>A0A9D2RYW3_9FIRM</name>
<keyword evidence="2" id="KW-0812">Transmembrane</keyword>
<evidence type="ECO:0000313" key="4">
    <source>
        <dbReference type="Proteomes" id="UP000824214"/>
    </source>
</evidence>
<protein>
    <submittedName>
        <fullName evidence="3">Uncharacterized protein</fullName>
    </submittedName>
</protein>
<sequence length="89" mass="10313">MMNIILLISALLLAWFTVTMIQLFREYGMVPDTLVSCVFMALAGEAGIMGWIKTNKEKYRDRKWQKEDRKEMEEAAKQVAVEPSEKNNL</sequence>
<comment type="caution">
    <text evidence="3">The sequence shown here is derived from an EMBL/GenBank/DDBJ whole genome shotgun (WGS) entry which is preliminary data.</text>
</comment>
<evidence type="ECO:0000313" key="3">
    <source>
        <dbReference type="EMBL" id="HJB37908.1"/>
    </source>
</evidence>
<reference evidence="3" key="1">
    <citation type="journal article" date="2021" name="PeerJ">
        <title>Extensive microbial diversity within the chicken gut microbiome revealed by metagenomics and culture.</title>
        <authorList>
            <person name="Gilroy R."/>
            <person name="Ravi A."/>
            <person name="Getino M."/>
            <person name="Pursley I."/>
            <person name="Horton D.L."/>
            <person name="Alikhan N.F."/>
            <person name="Baker D."/>
            <person name="Gharbi K."/>
            <person name="Hall N."/>
            <person name="Watson M."/>
            <person name="Adriaenssens E.M."/>
            <person name="Foster-Nyarko E."/>
            <person name="Jarju S."/>
            <person name="Secka A."/>
            <person name="Antonio M."/>
            <person name="Oren A."/>
            <person name="Chaudhuri R.R."/>
            <person name="La Ragione R."/>
            <person name="Hildebrand F."/>
            <person name="Pallen M.J."/>
        </authorList>
    </citation>
    <scope>NUCLEOTIDE SEQUENCE</scope>
    <source>
        <strain evidence="3">ChiBcolR8-3208</strain>
    </source>
</reference>
<keyword evidence="2" id="KW-0472">Membrane</keyword>
<organism evidence="3 4">
    <name type="scientific">Candidatus Acutalibacter ornithocaccae</name>
    <dbReference type="NCBI Taxonomy" id="2838416"/>
    <lineage>
        <taxon>Bacteria</taxon>
        <taxon>Bacillati</taxon>
        <taxon>Bacillota</taxon>
        <taxon>Clostridia</taxon>
        <taxon>Eubacteriales</taxon>
        <taxon>Acutalibacteraceae</taxon>
        <taxon>Acutalibacter</taxon>
    </lineage>
</organism>